<gene>
    <name evidence="1" type="ORF">NEOLEDRAFT_986719</name>
</gene>
<reference evidence="1 2" key="1">
    <citation type="journal article" date="2016" name="Mol. Biol. Evol.">
        <title>Comparative Genomics of Early-Diverging Mushroom-Forming Fungi Provides Insights into the Origins of Lignocellulose Decay Capabilities.</title>
        <authorList>
            <person name="Nagy L.G."/>
            <person name="Riley R."/>
            <person name="Tritt A."/>
            <person name="Adam C."/>
            <person name="Daum C."/>
            <person name="Floudas D."/>
            <person name="Sun H."/>
            <person name="Yadav J.S."/>
            <person name="Pangilinan J."/>
            <person name="Larsson K.H."/>
            <person name="Matsuura K."/>
            <person name="Barry K."/>
            <person name="Labutti K."/>
            <person name="Kuo R."/>
            <person name="Ohm R.A."/>
            <person name="Bhattacharya S.S."/>
            <person name="Shirouzu T."/>
            <person name="Yoshinaga Y."/>
            <person name="Martin F.M."/>
            <person name="Grigoriev I.V."/>
            <person name="Hibbett D.S."/>
        </authorList>
    </citation>
    <scope>NUCLEOTIDE SEQUENCE [LARGE SCALE GENOMIC DNA]</scope>
    <source>
        <strain evidence="1 2">HHB14362 ss-1</strain>
    </source>
</reference>
<keyword evidence="2" id="KW-1185">Reference proteome</keyword>
<dbReference type="AlphaFoldDB" id="A0A165N541"/>
<accession>A0A165N541</accession>
<dbReference type="Proteomes" id="UP000076761">
    <property type="component" value="Unassembled WGS sequence"/>
</dbReference>
<protein>
    <submittedName>
        <fullName evidence="1">Uncharacterized protein</fullName>
    </submittedName>
</protein>
<sequence length="163" mass="18205">MSMSTGSLSLAKDVRTATVSIHMSKSFASTRLFHCPPSFHSLLIRVVIHRIISTMEVSRYLSPHCYRLSLVDLHLNSIYRALFLRVAMISRISSAFDLSSFISPETAPAQMMAWDQPHRNLVKHAGSLRPPQLSPLRAITNKIQSTTTMLSQKPRYAAIEGPA</sequence>
<evidence type="ECO:0000313" key="1">
    <source>
        <dbReference type="EMBL" id="KZT19190.1"/>
    </source>
</evidence>
<organism evidence="1 2">
    <name type="scientific">Neolentinus lepideus HHB14362 ss-1</name>
    <dbReference type="NCBI Taxonomy" id="1314782"/>
    <lineage>
        <taxon>Eukaryota</taxon>
        <taxon>Fungi</taxon>
        <taxon>Dikarya</taxon>
        <taxon>Basidiomycota</taxon>
        <taxon>Agaricomycotina</taxon>
        <taxon>Agaricomycetes</taxon>
        <taxon>Gloeophyllales</taxon>
        <taxon>Gloeophyllaceae</taxon>
        <taxon>Neolentinus</taxon>
    </lineage>
</organism>
<proteinExistence type="predicted"/>
<dbReference type="InParanoid" id="A0A165N541"/>
<dbReference type="EMBL" id="KV425647">
    <property type="protein sequence ID" value="KZT19190.1"/>
    <property type="molecule type" value="Genomic_DNA"/>
</dbReference>
<evidence type="ECO:0000313" key="2">
    <source>
        <dbReference type="Proteomes" id="UP000076761"/>
    </source>
</evidence>
<name>A0A165N541_9AGAM</name>